<evidence type="ECO:0000313" key="7">
    <source>
        <dbReference type="EMBL" id="GGJ72067.1"/>
    </source>
</evidence>
<keyword evidence="3 7" id="KW-0808">Transferase</keyword>
<dbReference type="GO" id="GO:0016810">
    <property type="term" value="F:hydrolase activity, acting on carbon-nitrogen (but not peptide) bonds"/>
    <property type="evidence" value="ECO:0007669"/>
    <property type="project" value="InterPro"/>
</dbReference>
<feature type="region of interest" description="Disordered" evidence="4">
    <location>
        <begin position="715"/>
        <end position="781"/>
    </location>
</feature>
<evidence type="ECO:0000256" key="1">
    <source>
        <dbReference type="ARBA" id="ARBA00006739"/>
    </source>
</evidence>
<keyword evidence="8" id="KW-1185">Reference proteome</keyword>
<dbReference type="Pfam" id="PF13641">
    <property type="entry name" value="Glyco_tranf_2_3"/>
    <property type="match status" value="1"/>
</dbReference>
<feature type="domain" description="NodB homology" evidence="6">
    <location>
        <begin position="93"/>
        <end position="280"/>
    </location>
</feature>
<organism evidence="7 8">
    <name type="scientific">Streptomyces brasiliensis</name>
    <dbReference type="NCBI Taxonomy" id="1954"/>
    <lineage>
        <taxon>Bacteria</taxon>
        <taxon>Bacillati</taxon>
        <taxon>Actinomycetota</taxon>
        <taxon>Actinomycetes</taxon>
        <taxon>Kitasatosporales</taxon>
        <taxon>Streptomycetaceae</taxon>
        <taxon>Streptomyces</taxon>
    </lineage>
</organism>
<proteinExistence type="inferred from homology"/>
<dbReference type="CDD" id="cd06423">
    <property type="entry name" value="CESA_like"/>
    <property type="match status" value="1"/>
</dbReference>
<dbReference type="PROSITE" id="PS51677">
    <property type="entry name" value="NODB"/>
    <property type="match status" value="1"/>
</dbReference>
<dbReference type="GO" id="GO:0016757">
    <property type="term" value="F:glycosyltransferase activity"/>
    <property type="evidence" value="ECO:0007669"/>
    <property type="project" value="UniProtKB-KW"/>
</dbReference>
<reference evidence="7" key="1">
    <citation type="journal article" date="2014" name="Int. J. Syst. Evol. Microbiol.">
        <title>Complete genome sequence of Corynebacterium casei LMG S-19264T (=DSM 44701T), isolated from a smear-ripened cheese.</title>
        <authorList>
            <consortium name="US DOE Joint Genome Institute (JGI-PGF)"/>
            <person name="Walter F."/>
            <person name="Albersmeier A."/>
            <person name="Kalinowski J."/>
            <person name="Ruckert C."/>
        </authorList>
    </citation>
    <scope>NUCLEOTIDE SEQUENCE</scope>
    <source>
        <strain evidence="7">JCM 3086</strain>
    </source>
</reference>
<dbReference type="SUPFAM" id="SSF88713">
    <property type="entry name" value="Glycoside hydrolase/deacetylase"/>
    <property type="match status" value="1"/>
</dbReference>
<evidence type="ECO:0000256" key="4">
    <source>
        <dbReference type="SAM" id="MobiDB-lite"/>
    </source>
</evidence>
<dbReference type="EMBL" id="BMQA01000140">
    <property type="protein sequence ID" value="GGJ72067.1"/>
    <property type="molecule type" value="Genomic_DNA"/>
</dbReference>
<dbReference type="Pfam" id="PF01522">
    <property type="entry name" value="Polysacc_deac_1"/>
    <property type="match status" value="1"/>
</dbReference>
<gene>
    <name evidence="7" type="ORF">GCM10010121_098280</name>
</gene>
<name>A0A917PDL2_9ACTN</name>
<feature type="transmembrane region" description="Helical" evidence="5">
    <location>
        <begin position="640"/>
        <end position="660"/>
    </location>
</feature>
<dbReference type="PANTHER" id="PTHR43630:SF1">
    <property type="entry name" value="POLY-BETA-1,6-N-ACETYL-D-GLUCOSAMINE SYNTHASE"/>
    <property type="match status" value="1"/>
</dbReference>
<dbReference type="RefSeq" id="WP_189317757.1">
    <property type="nucleotide sequence ID" value="NZ_BMQA01000140.1"/>
</dbReference>
<accession>A0A917PDL2</accession>
<sequence>MTNRRRRKAPRRRRSRTRQITPGTHWLLLSVLAVTLSTALLLQGYTHHMFGLAADGETGARGRNDTVPSQVARGGPVIANAATSPHTAQVKARTIALTFDDGPDPVWTPRILDVLRRNHVHATFFVVGTQVVDHPELVRRIIADGNQIGIHTFTHPDLSNLAPWHRSLELHETQLAVAGAAGVTTALLRPPFSSKNEALDDADWSVLTQADAAGYVTVLTTQDAQDWRRPGVKHVLANATPHGHAGQILLMHDSGGDRSQTVAALESLIPRLKAQGFTFTTVSDAVGMAAPVQPAGLSDHLQGLALIKVLQGGDWLVWLLGLLMYAAGAISVLRALVVLIAARRHRRLRSKRGPSWGPPVTEPVSVIVPAYNESAGIEAAVRSLLASNHPVEIIVVDDGSTDGTADLVESLRLPVRVIRQQNAGKPAALNTGLAAATWDLVVMVDGDTVFEPDTVRTIVQPFADPRVGAVSGNAKVVNRGGLLGRWQHIEYVVGFNLDRRLFDLAECMPTVPGAVGAFRRRALLDLGGVSDVTLAEDTDLTMALCRAGWRVVYEEDAKAWTEVPASLNALWRQRYRWCYGTLQAMWKHRGALVQRCPAGKLGRRGLVYLLLFQVLLPLLAPVVDIFALYGLVFLDPVRIIGLWLAFLLLQLLMGLYAFHLDGERPGPLWSLPLQQFVYRQLMYLVVIQSVFTAVSGSRLRWQRMERYGSLQAPVGTEAPREGFSPQEPGFAQATPYEGYPQAAPYDGLHQSGPWDGNPQTPRHNGLPQPAPHETPQLYSTE</sequence>
<dbReference type="GO" id="GO:0005975">
    <property type="term" value="P:carbohydrate metabolic process"/>
    <property type="evidence" value="ECO:0007669"/>
    <property type="project" value="InterPro"/>
</dbReference>
<comment type="similarity">
    <text evidence="1">Belongs to the glycosyltransferase 2 family.</text>
</comment>
<evidence type="ECO:0000313" key="8">
    <source>
        <dbReference type="Proteomes" id="UP000657574"/>
    </source>
</evidence>
<dbReference type="Proteomes" id="UP000657574">
    <property type="component" value="Unassembled WGS sequence"/>
</dbReference>
<dbReference type="Gene3D" id="3.20.20.370">
    <property type="entry name" value="Glycoside hydrolase/deacetylase"/>
    <property type="match status" value="1"/>
</dbReference>
<keyword evidence="2" id="KW-0328">Glycosyltransferase</keyword>
<evidence type="ECO:0000256" key="2">
    <source>
        <dbReference type="ARBA" id="ARBA00022676"/>
    </source>
</evidence>
<dbReference type="SUPFAM" id="SSF53448">
    <property type="entry name" value="Nucleotide-diphospho-sugar transferases"/>
    <property type="match status" value="1"/>
</dbReference>
<keyword evidence="5" id="KW-0472">Membrane</keyword>
<feature type="transmembrane region" description="Helical" evidence="5">
    <location>
        <begin position="605"/>
        <end position="634"/>
    </location>
</feature>
<dbReference type="PANTHER" id="PTHR43630">
    <property type="entry name" value="POLY-BETA-1,6-N-ACETYL-D-GLUCOSAMINE SYNTHASE"/>
    <property type="match status" value="1"/>
</dbReference>
<evidence type="ECO:0000259" key="6">
    <source>
        <dbReference type="PROSITE" id="PS51677"/>
    </source>
</evidence>
<dbReference type="InterPro" id="IPR002509">
    <property type="entry name" value="NODB_dom"/>
</dbReference>
<feature type="transmembrane region" description="Helical" evidence="5">
    <location>
        <begin position="315"/>
        <end position="342"/>
    </location>
</feature>
<evidence type="ECO:0000256" key="3">
    <source>
        <dbReference type="ARBA" id="ARBA00022679"/>
    </source>
</evidence>
<dbReference type="InterPro" id="IPR029044">
    <property type="entry name" value="Nucleotide-diphossugar_trans"/>
</dbReference>
<protein>
    <submittedName>
        <fullName evidence="7">Bi-functional transferase/deacetylase</fullName>
    </submittedName>
</protein>
<dbReference type="InterPro" id="IPR011330">
    <property type="entry name" value="Glyco_hydro/deAcase_b/a-brl"/>
</dbReference>
<reference evidence="7" key="2">
    <citation type="submission" date="2020-09" db="EMBL/GenBank/DDBJ databases">
        <authorList>
            <person name="Sun Q."/>
            <person name="Ohkuma M."/>
        </authorList>
    </citation>
    <scope>NUCLEOTIDE SEQUENCE</scope>
    <source>
        <strain evidence="7">JCM 3086</strain>
    </source>
</reference>
<comment type="caution">
    <text evidence="7">The sequence shown here is derived from an EMBL/GenBank/DDBJ whole genome shotgun (WGS) entry which is preliminary data.</text>
</comment>
<keyword evidence="5" id="KW-1133">Transmembrane helix</keyword>
<dbReference type="AlphaFoldDB" id="A0A917PDL2"/>
<dbReference type="Gene3D" id="3.90.550.10">
    <property type="entry name" value="Spore Coat Polysaccharide Biosynthesis Protein SpsA, Chain A"/>
    <property type="match status" value="1"/>
</dbReference>
<evidence type="ECO:0000256" key="5">
    <source>
        <dbReference type="SAM" id="Phobius"/>
    </source>
</evidence>
<keyword evidence="5" id="KW-0812">Transmembrane</keyword>